<dbReference type="InterPro" id="IPR028846">
    <property type="entry name" value="Recoverin"/>
</dbReference>
<dbReference type="PANTHER" id="PTHR23055:SF178">
    <property type="entry name" value="NEUROCALCIN HOMOLOG"/>
    <property type="match status" value="1"/>
</dbReference>
<dbReference type="GO" id="GO:0016020">
    <property type="term" value="C:membrane"/>
    <property type="evidence" value="ECO:0007669"/>
    <property type="project" value="TreeGrafter"/>
</dbReference>
<keyword evidence="6" id="KW-0449">Lipoprotein</keyword>
<dbReference type="InterPro" id="IPR011992">
    <property type="entry name" value="EF-hand-dom_pair"/>
</dbReference>
<dbReference type="Pfam" id="PF13405">
    <property type="entry name" value="EF-hand_6"/>
    <property type="match status" value="1"/>
</dbReference>
<sequence>MGKSVSKLSKDDLQSLRQATYFDKRELQQWYKGFLRDCPLGQLSEEEFAKVFKQFFPFGDPSDYCHYLFRVFDVDNSKYIDFKEFIIALSITSRGSLEQKLNWSFKLYDFRRCEQLSYSDVLTIIRATYKMIGAMVALPEDERTPEQRADKLFRYLNKDKDRDTLNKDDFKKLLKFDPSIVNALNSYEGLV</sequence>
<accession>A0A0V1Q6R8</accession>
<organism evidence="9 10">
    <name type="scientific">Debaryomyces fabryi</name>
    <dbReference type="NCBI Taxonomy" id="58627"/>
    <lineage>
        <taxon>Eukaryota</taxon>
        <taxon>Fungi</taxon>
        <taxon>Dikarya</taxon>
        <taxon>Ascomycota</taxon>
        <taxon>Saccharomycotina</taxon>
        <taxon>Pichiomycetes</taxon>
        <taxon>Debaryomycetaceae</taxon>
        <taxon>Debaryomyces</taxon>
    </lineage>
</organism>
<dbReference type="InterPro" id="IPR018247">
    <property type="entry name" value="EF_Hand_1_Ca_BS"/>
</dbReference>
<evidence type="ECO:0000313" key="10">
    <source>
        <dbReference type="Proteomes" id="UP000054251"/>
    </source>
</evidence>
<evidence type="ECO:0000259" key="8">
    <source>
        <dbReference type="PROSITE" id="PS50222"/>
    </source>
</evidence>
<keyword evidence="3" id="KW-0479">Metal-binding</keyword>
<dbReference type="EMBL" id="LMYN01000001">
    <property type="protein sequence ID" value="KSA04192.1"/>
    <property type="molecule type" value="Genomic_DNA"/>
</dbReference>
<keyword evidence="5" id="KW-0106">Calcium</keyword>
<comment type="caution">
    <text evidence="9">The sequence shown here is derived from an EMBL/GenBank/DDBJ whole genome shotgun (WGS) entry which is preliminary data.</text>
</comment>
<evidence type="ECO:0000256" key="1">
    <source>
        <dbReference type="ARBA" id="ARBA00006049"/>
    </source>
</evidence>
<dbReference type="RefSeq" id="XP_015470294.1">
    <property type="nucleotide sequence ID" value="XM_015608893.1"/>
</dbReference>
<evidence type="ECO:0000256" key="4">
    <source>
        <dbReference type="ARBA" id="ARBA00022737"/>
    </source>
</evidence>
<dbReference type="Gene3D" id="1.10.238.10">
    <property type="entry name" value="EF-hand"/>
    <property type="match status" value="1"/>
</dbReference>
<dbReference type="GeneID" id="26837072"/>
<keyword evidence="4" id="KW-0677">Repeat</keyword>
<evidence type="ECO:0000313" key="9">
    <source>
        <dbReference type="EMBL" id="KSA04192.1"/>
    </source>
</evidence>
<dbReference type="InterPro" id="IPR002048">
    <property type="entry name" value="EF_hand_dom"/>
</dbReference>
<dbReference type="SUPFAM" id="SSF47473">
    <property type="entry name" value="EF-hand"/>
    <property type="match status" value="1"/>
</dbReference>
<dbReference type="PROSITE" id="PS00018">
    <property type="entry name" value="EF_HAND_1"/>
    <property type="match status" value="1"/>
</dbReference>
<dbReference type="Proteomes" id="UP000054251">
    <property type="component" value="Unassembled WGS sequence"/>
</dbReference>
<evidence type="ECO:0000256" key="5">
    <source>
        <dbReference type="ARBA" id="ARBA00022837"/>
    </source>
</evidence>
<comment type="similarity">
    <text evidence="1">Belongs to the recoverin family.</text>
</comment>
<dbReference type="PANTHER" id="PTHR23055">
    <property type="entry name" value="CALCIUM BINDING PROTEINS"/>
    <property type="match status" value="1"/>
</dbReference>
<feature type="domain" description="EF-hand" evidence="8">
    <location>
        <begin position="60"/>
        <end position="95"/>
    </location>
</feature>
<evidence type="ECO:0000256" key="6">
    <source>
        <dbReference type="ARBA" id="ARBA00023288"/>
    </source>
</evidence>
<keyword evidence="2" id="KW-0519">Myristate</keyword>
<dbReference type="GO" id="GO:0005829">
    <property type="term" value="C:cytosol"/>
    <property type="evidence" value="ECO:0007669"/>
    <property type="project" value="TreeGrafter"/>
</dbReference>
<dbReference type="PROSITE" id="PS50222">
    <property type="entry name" value="EF_HAND_2"/>
    <property type="match status" value="1"/>
</dbReference>
<dbReference type="GO" id="GO:0005509">
    <property type="term" value="F:calcium ion binding"/>
    <property type="evidence" value="ECO:0007669"/>
    <property type="project" value="InterPro"/>
</dbReference>
<evidence type="ECO:0000256" key="7">
    <source>
        <dbReference type="ARBA" id="ARBA00071944"/>
    </source>
</evidence>
<protein>
    <recommendedName>
        <fullName evidence="7">Calcium-binding protein NCS-1</fullName>
    </recommendedName>
</protein>
<evidence type="ECO:0000256" key="3">
    <source>
        <dbReference type="ARBA" id="ARBA00022723"/>
    </source>
</evidence>
<dbReference type="OrthoDB" id="191686at2759"/>
<dbReference type="AlphaFoldDB" id="A0A0V1Q6R8"/>
<gene>
    <name evidence="9" type="ORF">AC631_00063</name>
</gene>
<keyword evidence="10" id="KW-1185">Reference proteome</keyword>
<evidence type="ECO:0000256" key="2">
    <source>
        <dbReference type="ARBA" id="ARBA00022707"/>
    </source>
</evidence>
<name>A0A0V1Q6R8_9ASCO</name>
<proteinExistence type="inferred from homology"/>
<dbReference type="FunFam" id="1.10.238.10:FF:000009">
    <property type="entry name" value="Visinin-like protein 1"/>
    <property type="match status" value="1"/>
</dbReference>
<dbReference type="PRINTS" id="PR00450">
    <property type="entry name" value="RECOVERIN"/>
</dbReference>
<dbReference type="GO" id="GO:0008047">
    <property type="term" value="F:enzyme activator activity"/>
    <property type="evidence" value="ECO:0007669"/>
    <property type="project" value="UniProtKB-ARBA"/>
</dbReference>
<reference evidence="9 10" key="1">
    <citation type="submission" date="2015-11" db="EMBL/GenBank/DDBJ databases">
        <title>The genome of Debaryomyces fabryi.</title>
        <authorList>
            <person name="Tafer H."/>
            <person name="Lopandic K."/>
        </authorList>
    </citation>
    <scope>NUCLEOTIDE SEQUENCE [LARGE SCALE GENOMIC DNA]</scope>
    <source>
        <strain evidence="9 10">CBS 789</strain>
    </source>
</reference>
<dbReference type="CDD" id="cd00051">
    <property type="entry name" value="EFh"/>
    <property type="match status" value="1"/>
</dbReference>